<dbReference type="Proteomes" id="UP000800200">
    <property type="component" value="Unassembled WGS sequence"/>
</dbReference>
<keyword evidence="2" id="KW-0732">Signal</keyword>
<organism evidence="3 4">
    <name type="scientific">Zopfia rhizophila CBS 207.26</name>
    <dbReference type="NCBI Taxonomy" id="1314779"/>
    <lineage>
        <taxon>Eukaryota</taxon>
        <taxon>Fungi</taxon>
        <taxon>Dikarya</taxon>
        <taxon>Ascomycota</taxon>
        <taxon>Pezizomycotina</taxon>
        <taxon>Dothideomycetes</taxon>
        <taxon>Dothideomycetes incertae sedis</taxon>
        <taxon>Zopfiaceae</taxon>
        <taxon>Zopfia</taxon>
    </lineage>
</organism>
<evidence type="ECO:0000256" key="1">
    <source>
        <dbReference type="SAM" id="MobiDB-lite"/>
    </source>
</evidence>
<dbReference type="EMBL" id="ML994652">
    <property type="protein sequence ID" value="KAF2181492.1"/>
    <property type="molecule type" value="Genomic_DNA"/>
</dbReference>
<feature type="signal peptide" evidence="2">
    <location>
        <begin position="1"/>
        <end position="22"/>
    </location>
</feature>
<dbReference type="AlphaFoldDB" id="A0A6A6DSX6"/>
<evidence type="ECO:0000313" key="4">
    <source>
        <dbReference type="Proteomes" id="UP000800200"/>
    </source>
</evidence>
<gene>
    <name evidence="3" type="ORF">K469DRAFT_691976</name>
</gene>
<protein>
    <submittedName>
        <fullName evidence="3">Uncharacterized protein</fullName>
    </submittedName>
</protein>
<accession>A0A6A6DSX6</accession>
<name>A0A6A6DSX6_9PEZI</name>
<dbReference type="OrthoDB" id="3485856at2759"/>
<proteinExistence type="predicted"/>
<sequence>MAHSLSHSCVIGFLACVALLLSQPQQLVSTAIRPRDSIVQFCDAAPQTRSTEQVTPPSSFINPPLTPPPTDKKPFAQARRVIALFKDIQAGKNTKQDPWAEFQLVPGDYDEIERLLSHDKALSGFVKDKLRHDHDRENHRLVVRMPTGVHELFIDGVEDTIRSQLKAIRSGSGKAASFAQKVRPARSTNNAV</sequence>
<feature type="region of interest" description="Disordered" evidence="1">
    <location>
        <begin position="48"/>
        <end position="70"/>
    </location>
</feature>
<evidence type="ECO:0000256" key="2">
    <source>
        <dbReference type="SAM" id="SignalP"/>
    </source>
</evidence>
<keyword evidence="4" id="KW-1185">Reference proteome</keyword>
<evidence type="ECO:0000313" key="3">
    <source>
        <dbReference type="EMBL" id="KAF2181492.1"/>
    </source>
</evidence>
<reference evidence="3" key="1">
    <citation type="journal article" date="2020" name="Stud. Mycol.">
        <title>101 Dothideomycetes genomes: a test case for predicting lifestyles and emergence of pathogens.</title>
        <authorList>
            <person name="Haridas S."/>
            <person name="Albert R."/>
            <person name="Binder M."/>
            <person name="Bloem J."/>
            <person name="Labutti K."/>
            <person name="Salamov A."/>
            <person name="Andreopoulos B."/>
            <person name="Baker S."/>
            <person name="Barry K."/>
            <person name="Bills G."/>
            <person name="Bluhm B."/>
            <person name="Cannon C."/>
            <person name="Castanera R."/>
            <person name="Culley D."/>
            <person name="Daum C."/>
            <person name="Ezra D."/>
            <person name="Gonzalez J."/>
            <person name="Henrissat B."/>
            <person name="Kuo A."/>
            <person name="Liang C."/>
            <person name="Lipzen A."/>
            <person name="Lutzoni F."/>
            <person name="Magnuson J."/>
            <person name="Mondo S."/>
            <person name="Nolan M."/>
            <person name="Ohm R."/>
            <person name="Pangilinan J."/>
            <person name="Park H.-J."/>
            <person name="Ramirez L."/>
            <person name="Alfaro M."/>
            <person name="Sun H."/>
            <person name="Tritt A."/>
            <person name="Yoshinaga Y."/>
            <person name="Zwiers L.-H."/>
            <person name="Turgeon B."/>
            <person name="Goodwin S."/>
            <person name="Spatafora J."/>
            <person name="Crous P."/>
            <person name="Grigoriev I."/>
        </authorList>
    </citation>
    <scope>NUCLEOTIDE SEQUENCE</scope>
    <source>
        <strain evidence="3">CBS 207.26</strain>
    </source>
</reference>
<feature type="chain" id="PRO_5025437483" evidence="2">
    <location>
        <begin position="23"/>
        <end position="192"/>
    </location>
</feature>